<keyword evidence="8" id="KW-0282">Flagellum</keyword>
<dbReference type="Proteomes" id="UP001157733">
    <property type="component" value="Chromosome"/>
</dbReference>
<evidence type="ECO:0000313" key="9">
    <source>
        <dbReference type="Proteomes" id="UP001157733"/>
    </source>
</evidence>
<accession>A0ABM9HDZ1</accession>
<organism evidence="8 9">
    <name type="scientific">Nitrospina watsonii</name>
    <dbReference type="NCBI Taxonomy" id="1323948"/>
    <lineage>
        <taxon>Bacteria</taxon>
        <taxon>Pseudomonadati</taxon>
        <taxon>Nitrospinota/Tectimicrobiota group</taxon>
        <taxon>Nitrospinota</taxon>
        <taxon>Nitrospinia</taxon>
        <taxon>Nitrospinales</taxon>
        <taxon>Nitrospinaceae</taxon>
        <taxon>Nitrospina</taxon>
    </lineage>
</organism>
<evidence type="ECO:0000256" key="3">
    <source>
        <dbReference type="ARBA" id="ARBA00014376"/>
    </source>
</evidence>
<evidence type="ECO:0000259" key="7">
    <source>
        <dbReference type="Pfam" id="PF00460"/>
    </source>
</evidence>
<keyword evidence="9" id="KW-1185">Reference proteome</keyword>
<evidence type="ECO:0000256" key="4">
    <source>
        <dbReference type="ARBA" id="ARBA00023143"/>
    </source>
</evidence>
<keyword evidence="4 6" id="KW-0975">Bacterial flagellum</keyword>
<protein>
    <recommendedName>
        <fullName evidence="3 6">Flagellar basal body rod protein FlgB</fullName>
    </recommendedName>
</protein>
<dbReference type="InterPro" id="IPR001444">
    <property type="entry name" value="Flag_bb_rod_N"/>
</dbReference>
<comment type="subcellular location">
    <subcellularLocation>
        <location evidence="1 6">Bacterial flagellum basal body</location>
    </subcellularLocation>
</comment>
<evidence type="ECO:0000256" key="2">
    <source>
        <dbReference type="ARBA" id="ARBA00009677"/>
    </source>
</evidence>
<comment type="subunit">
    <text evidence="6">The basal body constitutes a major portion of the flagellar organelle and consists of a number of rings mounted on a central rod.</text>
</comment>
<keyword evidence="8" id="KW-0966">Cell projection</keyword>
<dbReference type="SUPFAM" id="SSF64518">
    <property type="entry name" value="Phase 1 flagellin"/>
    <property type="match status" value="1"/>
</dbReference>
<comment type="similarity">
    <text evidence="2 6">Belongs to the flagella basal body rod proteins family.</text>
</comment>
<name>A0ABM9HDZ1_9BACT</name>
<reference evidence="8 9" key="1">
    <citation type="submission" date="2022-09" db="EMBL/GenBank/DDBJ databases">
        <authorList>
            <person name="Kop L."/>
        </authorList>
    </citation>
    <scope>NUCLEOTIDE SEQUENCE [LARGE SCALE GENOMIC DNA]</scope>
    <source>
        <strain evidence="8 9">347</strain>
    </source>
</reference>
<dbReference type="PANTHER" id="PTHR30435:SF12">
    <property type="entry name" value="FLAGELLAR BASAL BODY ROD PROTEIN FLGB"/>
    <property type="match status" value="1"/>
</dbReference>
<dbReference type="EMBL" id="OX336137">
    <property type="protein sequence ID" value="CAI2718429.1"/>
    <property type="molecule type" value="Genomic_DNA"/>
</dbReference>
<dbReference type="PANTHER" id="PTHR30435">
    <property type="entry name" value="FLAGELLAR PROTEIN"/>
    <property type="match status" value="1"/>
</dbReference>
<dbReference type="Pfam" id="PF00460">
    <property type="entry name" value="Flg_bb_rod"/>
    <property type="match status" value="1"/>
</dbReference>
<evidence type="ECO:0000256" key="6">
    <source>
        <dbReference type="PIRNR" id="PIRNR002889"/>
    </source>
</evidence>
<comment type="function">
    <text evidence="5 6">Structural component of flagellum, the bacterial motility apparatus. Part of the rod structure of flagellar basal body.</text>
</comment>
<sequence>MLIDRLLFSDPVPLLMSKSLDFQSQRQLLVSSNISNMDTPGYKAKDIDFKGALQDAMGSGDGLNLKKTQSGHLGSGMDSLRSLQPEVYAEPDAARSNGNNVNVDKEMSKLAETQIGYSATVQLMSKRGSIIRTAIRENVQG</sequence>
<gene>
    <name evidence="8" type="ORF">NSPWAT_1570</name>
</gene>
<evidence type="ECO:0000313" key="8">
    <source>
        <dbReference type="EMBL" id="CAI2718429.1"/>
    </source>
</evidence>
<feature type="domain" description="Flagellar basal body rod protein N-terminal" evidence="7">
    <location>
        <begin position="23"/>
        <end position="43"/>
    </location>
</feature>
<evidence type="ECO:0000256" key="5">
    <source>
        <dbReference type="ARBA" id="ARBA00024934"/>
    </source>
</evidence>
<evidence type="ECO:0000256" key="1">
    <source>
        <dbReference type="ARBA" id="ARBA00004117"/>
    </source>
</evidence>
<keyword evidence="8" id="KW-0969">Cilium</keyword>
<dbReference type="InterPro" id="IPR006300">
    <property type="entry name" value="FlgB"/>
</dbReference>
<dbReference type="PIRSF" id="PIRSF002889">
    <property type="entry name" value="Rod_FlgB"/>
    <property type="match status" value="1"/>
</dbReference>
<dbReference type="RefSeq" id="WP_282011328.1">
    <property type="nucleotide sequence ID" value="NZ_OX336137.1"/>
</dbReference>
<dbReference type="NCBIfam" id="TIGR01396">
    <property type="entry name" value="FlgB"/>
    <property type="match status" value="1"/>
</dbReference>
<proteinExistence type="inferred from homology"/>